<keyword evidence="3" id="KW-1185">Reference proteome</keyword>
<evidence type="ECO:0000313" key="3">
    <source>
        <dbReference type="Proteomes" id="UP000634011"/>
    </source>
</evidence>
<dbReference type="Proteomes" id="UP000634011">
    <property type="component" value="Unassembled WGS sequence"/>
</dbReference>
<evidence type="ECO:0000259" key="1">
    <source>
        <dbReference type="Pfam" id="PF13518"/>
    </source>
</evidence>
<feature type="domain" description="Insertion element IS150 protein InsJ-like helix-turn-helix" evidence="1">
    <location>
        <begin position="7"/>
        <end position="57"/>
    </location>
</feature>
<proteinExistence type="predicted"/>
<gene>
    <name evidence="2" type="ORF">H8K32_19535</name>
</gene>
<reference evidence="2" key="1">
    <citation type="submission" date="2020-08" db="EMBL/GenBank/DDBJ databases">
        <title>Novel species isolated from subtropical streams in China.</title>
        <authorList>
            <person name="Lu H."/>
        </authorList>
    </citation>
    <scope>NUCLEOTIDE SEQUENCE</scope>
    <source>
        <strain evidence="2">KACC 12607</strain>
    </source>
</reference>
<accession>A0A923KQX8</accession>
<dbReference type="AlphaFoldDB" id="A0A923KQX8"/>
<dbReference type="InterPro" id="IPR009057">
    <property type="entry name" value="Homeodomain-like_sf"/>
</dbReference>
<dbReference type="SUPFAM" id="SSF46689">
    <property type="entry name" value="Homeodomain-like"/>
    <property type="match status" value="1"/>
</dbReference>
<comment type="caution">
    <text evidence="2">The sequence shown here is derived from an EMBL/GenBank/DDBJ whole genome shotgun (WGS) entry which is preliminary data.</text>
</comment>
<protein>
    <submittedName>
        <fullName evidence="2">Helix-turn-helix domain-containing protein</fullName>
    </submittedName>
</protein>
<dbReference type="Pfam" id="PF13518">
    <property type="entry name" value="HTH_28"/>
    <property type="match status" value="1"/>
</dbReference>
<name>A0A923KQX8_9BURK</name>
<dbReference type="EMBL" id="JACOFV010000028">
    <property type="protein sequence ID" value="MBC3864298.1"/>
    <property type="molecule type" value="Genomic_DNA"/>
</dbReference>
<dbReference type="InterPro" id="IPR055247">
    <property type="entry name" value="InsJ-like_HTH"/>
</dbReference>
<sequence length="86" mass="10513">MDDKIRMRLKWVQLYEELGNTGIVCLRFGISRPTLRKWWTCYQKKGIDDLQEEIRRSKLSPRQKALPIHVQLISDLRKRKLRHRRI</sequence>
<organism evidence="2 3">
    <name type="scientific">Undibacterium jejuense</name>
    <dbReference type="NCBI Taxonomy" id="1344949"/>
    <lineage>
        <taxon>Bacteria</taxon>
        <taxon>Pseudomonadati</taxon>
        <taxon>Pseudomonadota</taxon>
        <taxon>Betaproteobacteria</taxon>
        <taxon>Burkholderiales</taxon>
        <taxon>Oxalobacteraceae</taxon>
        <taxon>Undibacterium</taxon>
    </lineage>
</organism>
<evidence type="ECO:0000313" key="2">
    <source>
        <dbReference type="EMBL" id="MBC3864298.1"/>
    </source>
</evidence>